<dbReference type="AlphaFoldDB" id="A0A6S7DN86"/>
<protein>
    <submittedName>
        <fullName evidence="1">Uncharacterized protein</fullName>
    </submittedName>
</protein>
<organism evidence="1 2">
    <name type="scientific">Achromobacter pulmonis</name>
    <dbReference type="NCBI Taxonomy" id="1389932"/>
    <lineage>
        <taxon>Bacteria</taxon>
        <taxon>Pseudomonadati</taxon>
        <taxon>Pseudomonadota</taxon>
        <taxon>Betaproteobacteria</taxon>
        <taxon>Burkholderiales</taxon>
        <taxon>Alcaligenaceae</taxon>
        <taxon>Achromobacter</taxon>
    </lineage>
</organism>
<sequence>MNDRKNGESERPARMRLTSAPYFALLSLA</sequence>
<accession>A0A6S7DN86</accession>
<reference evidence="1 2" key="1">
    <citation type="submission" date="2020-04" db="EMBL/GenBank/DDBJ databases">
        <authorList>
            <person name="De Canck E."/>
        </authorList>
    </citation>
    <scope>NUCLEOTIDE SEQUENCE [LARGE SCALE GENOMIC DNA]</scope>
    <source>
        <strain evidence="1 2">LMG 26788</strain>
    </source>
</reference>
<dbReference type="EMBL" id="CADIKZ010000002">
    <property type="protein sequence ID" value="CAB3838892.1"/>
    <property type="molecule type" value="Genomic_DNA"/>
</dbReference>
<evidence type="ECO:0000313" key="2">
    <source>
        <dbReference type="Proteomes" id="UP000494203"/>
    </source>
</evidence>
<gene>
    <name evidence="1" type="ORF">LMG26788_01150</name>
</gene>
<keyword evidence="2" id="KW-1185">Reference proteome</keyword>
<dbReference type="Proteomes" id="UP000494203">
    <property type="component" value="Unassembled WGS sequence"/>
</dbReference>
<proteinExistence type="predicted"/>
<name>A0A6S7DN86_9BURK</name>
<evidence type="ECO:0000313" key="1">
    <source>
        <dbReference type="EMBL" id="CAB3838892.1"/>
    </source>
</evidence>